<name>A0A2P6P0T5_9EUKA</name>
<keyword evidence="1" id="KW-1133">Transmembrane helix</keyword>
<keyword evidence="1" id="KW-0812">Transmembrane</keyword>
<dbReference type="Proteomes" id="UP000241769">
    <property type="component" value="Unassembled WGS sequence"/>
</dbReference>
<gene>
    <name evidence="2" type="ORF">PROFUN_00155</name>
</gene>
<reference evidence="2 3" key="1">
    <citation type="journal article" date="2018" name="Genome Biol. Evol.">
        <title>Multiple Roots of Fruiting Body Formation in Amoebozoa.</title>
        <authorList>
            <person name="Hillmann F."/>
            <person name="Forbes G."/>
            <person name="Novohradska S."/>
            <person name="Ferling I."/>
            <person name="Riege K."/>
            <person name="Groth M."/>
            <person name="Westermann M."/>
            <person name="Marz M."/>
            <person name="Spaller T."/>
            <person name="Winckler T."/>
            <person name="Schaap P."/>
            <person name="Glockner G."/>
        </authorList>
    </citation>
    <scope>NUCLEOTIDE SEQUENCE [LARGE SCALE GENOMIC DNA]</scope>
    <source>
        <strain evidence="2 3">Jena</strain>
    </source>
</reference>
<comment type="caution">
    <text evidence="2">The sequence shown here is derived from an EMBL/GenBank/DDBJ whole genome shotgun (WGS) entry which is preliminary data.</text>
</comment>
<dbReference type="EMBL" id="MDYQ01000001">
    <property type="protein sequence ID" value="PRP89813.1"/>
    <property type="molecule type" value="Genomic_DNA"/>
</dbReference>
<dbReference type="InParanoid" id="A0A2P6P0T5"/>
<evidence type="ECO:0000313" key="3">
    <source>
        <dbReference type="Proteomes" id="UP000241769"/>
    </source>
</evidence>
<accession>A0A2P6P0T5</accession>
<proteinExistence type="predicted"/>
<protein>
    <submittedName>
        <fullName evidence="2">Uncharacterized protein</fullName>
    </submittedName>
</protein>
<dbReference type="AlphaFoldDB" id="A0A2P6P0T5"/>
<feature type="transmembrane region" description="Helical" evidence="1">
    <location>
        <begin position="52"/>
        <end position="75"/>
    </location>
</feature>
<organism evidence="2 3">
    <name type="scientific">Planoprotostelium fungivorum</name>
    <dbReference type="NCBI Taxonomy" id="1890364"/>
    <lineage>
        <taxon>Eukaryota</taxon>
        <taxon>Amoebozoa</taxon>
        <taxon>Evosea</taxon>
        <taxon>Variosea</taxon>
        <taxon>Cavosteliida</taxon>
        <taxon>Cavosteliaceae</taxon>
        <taxon>Planoprotostelium</taxon>
    </lineage>
</organism>
<evidence type="ECO:0000256" key="1">
    <source>
        <dbReference type="SAM" id="Phobius"/>
    </source>
</evidence>
<sequence length="97" mass="10966">MGKIEPAEFNVYALPVGPPVVDLSRLELLLSCRWNERDTCEIAQRERDHLRLTGSVPIVLVWFATIAVLAVSHLIDRPDLFQMSHSTGSDVRLLLRT</sequence>
<keyword evidence="1" id="KW-0472">Membrane</keyword>
<evidence type="ECO:0000313" key="2">
    <source>
        <dbReference type="EMBL" id="PRP89813.1"/>
    </source>
</evidence>
<keyword evidence="3" id="KW-1185">Reference proteome</keyword>